<dbReference type="InterPro" id="IPR018378">
    <property type="entry name" value="C-type_lectin_CS"/>
</dbReference>
<dbReference type="PROSITE" id="PS00615">
    <property type="entry name" value="C_TYPE_LECTIN_1"/>
    <property type="match status" value="1"/>
</dbReference>
<organism evidence="7">
    <name type="scientific">Xenopus tropicalis</name>
    <name type="common">Western clawed frog</name>
    <name type="synonym">Silurana tropicalis</name>
    <dbReference type="NCBI Taxonomy" id="8364"/>
    <lineage>
        <taxon>Eukaryota</taxon>
        <taxon>Metazoa</taxon>
        <taxon>Chordata</taxon>
        <taxon>Craniata</taxon>
        <taxon>Vertebrata</taxon>
        <taxon>Euteleostomi</taxon>
        <taxon>Amphibia</taxon>
        <taxon>Batrachia</taxon>
        <taxon>Anura</taxon>
        <taxon>Pipoidea</taxon>
        <taxon>Pipidae</taxon>
        <taxon>Xenopodinae</taxon>
        <taxon>Xenopus</taxon>
        <taxon>Silurana</taxon>
    </lineage>
</organism>
<reference evidence="9" key="3">
    <citation type="submission" date="2025-04" db="UniProtKB">
        <authorList>
            <consortium name="RefSeq"/>
        </authorList>
    </citation>
    <scope>IDENTIFICATION</scope>
    <source>
        <strain evidence="9">Nigerian</strain>
        <tissue evidence="9">Liver and blood</tissue>
    </source>
</reference>
<dbReference type="GeneID" id="100487836"/>
<dbReference type="Pfam" id="PF00059">
    <property type="entry name" value="Lectin_C"/>
    <property type="match status" value="1"/>
</dbReference>
<dbReference type="CDD" id="cd03590">
    <property type="entry name" value="CLECT_DC-SIGN_like"/>
    <property type="match status" value="1"/>
</dbReference>
<sequence length="383" mass="43614">MQSRMENVYGNRMDNYMKDNSFKCDDDDDDDYENMNTMKPPSLPSRGKKGVKANIRKEDFAMKSTGRPETCSAGAQRNTPAVLETNTSDVPRFQTPRIGLDFSSAAVNEAFRDLPDTSAETNENKDKGPHRRTVLFLGAMLILMLLLCITGTSLLYIYLSQFQDASTKGQDSLKADIREINKTLGSQVQEASKEERNLKEDLSKINQTLYSMEMPSKKQVDNLKAQITDFKQTIEKEEKGLLTQILKLKNAIQKQGICKLCPPDWKLVGFNCYFFSKEPKSWADSRQQCQKLGSDLLIFTDQAEVDALYQYMQNKRFWIGLQRNKDQKWNWVDGKALTFNRWGTGEPNNAGSGEHCGETLSRYWNDLKCGDIIDFICEGPPDC</sequence>
<feature type="transmembrane region" description="Helical" evidence="5">
    <location>
        <begin position="134"/>
        <end position="159"/>
    </location>
</feature>
<keyword evidence="3" id="KW-0175">Coiled coil</keyword>
<dbReference type="InterPro" id="IPR050111">
    <property type="entry name" value="C-type_lectin/snaclec_domain"/>
</dbReference>
<dbReference type="SUPFAM" id="SSF56436">
    <property type="entry name" value="C-type lectin-like"/>
    <property type="match status" value="1"/>
</dbReference>
<dbReference type="SMART" id="SM00034">
    <property type="entry name" value="CLECT"/>
    <property type="match status" value="1"/>
</dbReference>
<evidence type="ECO:0000313" key="7">
    <source>
        <dbReference type="Ensembl" id="ENSXETP00000103466"/>
    </source>
</evidence>
<dbReference type="InterPro" id="IPR016186">
    <property type="entry name" value="C-type_lectin-like/link_sf"/>
</dbReference>
<dbReference type="GeneTree" id="ENSGT01030000234575"/>
<dbReference type="InterPro" id="IPR001304">
    <property type="entry name" value="C-type_lectin-like"/>
</dbReference>
<evidence type="ECO:0000313" key="9">
    <source>
        <dbReference type="RefSeq" id="XP_017948017.1"/>
    </source>
</evidence>
<evidence type="ECO:0000256" key="2">
    <source>
        <dbReference type="ARBA" id="ARBA00023157"/>
    </source>
</evidence>
<keyword evidence="1" id="KW-0430">Lectin</keyword>
<evidence type="ECO:0000313" key="10">
    <source>
        <dbReference type="Xenbase" id="XB-GENE-29078939"/>
    </source>
</evidence>
<accession>A0A803J6K1</accession>
<dbReference type="KEGG" id="xtr:100487836"/>
<feature type="domain" description="C-type lectin" evidence="6">
    <location>
        <begin position="268"/>
        <end position="378"/>
    </location>
</feature>
<dbReference type="Gene3D" id="3.10.100.10">
    <property type="entry name" value="Mannose-Binding Protein A, subunit A"/>
    <property type="match status" value="1"/>
</dbReference>
<dbReference type="GO" id="GO:0038023">
    <property type="term" value="F:signaling receptor activity"/>
    <property type="evidence" value="ECO:0000318"/>
    <property type="project" value="GO_Central"/>
</dbReference>
<dbReference type="GO" id="GO:0030246">
    <property type="term" value="F:carbohydrate binding"/>
    <property type="evidence" value="ECO:0007669"/>
    <property type="project" value="UniProtKB-KW"/>
</dbReference>
<feature type="region of interest" description="Disordered" evidence="4">
    <location>
        <begin position="1"/>
        <end position="52"/>
    </location>
</feature>
<dbReference type="InterPro" id="IPR033989">
    <property type="entry name" value="CD209-like_CTLD"/>
</dbReference>
<evidence type="ECO:0000256" key="3">
    <source>
        <dbReference type="SAM" id="Coils"/>
    </source>
</evidence>
<dbReference type="Proteomes" id="UP000008143">
    <property type="component" value="Chromosome 3"/>
</dbReference>
<dbReference type="Xenbase" id="XB-GENE-29078939">
    <property type="gene designation" value="LOC100487836"/>
</dbReference>
<protein>
    <submittedName>
        <fullName evidence="7 9">C-type lectin domain family 4 member G</fullName>
    </submittedName>
</protein>
<keyword evidence="8" id="KW-1185">Reference proteome</keyword>
<keyword evidence="2" id="KW-1015">Disulfide bond</keyword>
<evidence type="ECO:0000313" key="8">
    <source>
        <dbReference type="Proteomes" id="UP000008143"/>
    </source>
</evidence>
<evidence type="ECO:0000259" key="6">
    <source>
        <dbReference type="PROSITE" id="PS50041"/>
    </source>
</evidence>
<dbReference type="OMA" id="EDCAAMY"/>
<dbReference type="PROSITE" id="PS50041">
    <property type="entry name" value="C_TYPE_LECTIN_2"/>
    <property type="match status" value="1"/>
</dbReference>
<evidence type="ECO:0000256" key="4">
    <source>
        <dbReference type="SAM" id="MobiDB-lite"/>
    </source>
</evidence>
<dbReference type="Ensembl" id="ENSXETT00000114199">
    <property type="protein sequence ID" value="ENSXETP00000103466"/>
    <property type="gene ID" value="ENSXETG00000046006"/>
</dbReference>
<name>A0A803J6K1_XENTR</name>
<evidence type="ECO:0000256" key="1">
    <source>
        <dbReference type="ARBA" id="ARBA00022734"/>
    </source>
</evidence>
<feature type="compositionally biased region" description="Basic and acidic residues" evidence="4">
    <location>
        <begin position="15"/>
        <end position="24"/>
    </location>
</feature>
<feature type="coiled-coil region" evidence="3">
    <location>
        <begin position="181"/>
        <end position="240"/>
    </location>
</feature>
<dbReference type="PANTHER" id="PTHR22803">
    <property type="entry name" value="MANNOSE, PHOSPHOLIPASE, LECTIN RECEPTOR RELATED"/>
    <property type="match status" value="1"/>
</dbReference>
<evidence type="ECO:0000256" key="5">
    <source>
        <dbReference type="SAM" id="Phobius"/>
    </source>
</evidence>
<reference evidence="7" key="1">
    <citation type="journal article" date="2010" name="Science">
        <title>The genome of the Western clawed frog Xenopus tropicalis.</title>
        <authorList>
            <person name="Hellsten U."/>
            <person name="Harland R.M."/>
            <person name="Gilchrist M.J."/>
            <person name="Hendrix D."/>
            <person name="Jurka J."/>
            <person name="Kapitonov V."/>
            <person name="Ovcharenko I."/>
            <person name="Putnam N.H."/>
            <person name="Shu S."/>
            <person name="Taher L."/>
            <person name="Blitz I.L."/>
            <person name="Blumberg B."/>
            <person name="Dichmann D.S."/>
            <person name="Dubchak I."/>
            <person name="Amaya E."/>
            <person name="Detter J.C."/>
            <person name="Fletcher R."/>
            <person name="Gerhard D.S."/>
            <person name="Goodstein D."/>
            <person name="Graves T."/>
            <person name="Grigoriev I.V."/>
            <person name="Grimwood J."/>
            <person name="Kawashima T."/>
            <person name="Lindquist E."/>
            <person name="Lucas S.M."/>
            <person name="Mead P.E."/>
            <person name="Mitros T."/>
            <person name="Ogino H."/>
            <person name="Ohta Y."/>
            <person name="Poliakov A.V."/>
            <person name="Pollet N."/>
            <person name="Robert J."/>
            <person name="Salamov A."/>
            <person name="Sater A.K."/>
            <person name="Schmutz J."/>
            <person name="Terry A."/>
            <person name="Vize P.D."/>
            <person name="Warren W.C."/>
            <person name="Wells D."/>
            <person name="Wills A."/>
            <person name="Wilson R.K."/>
            <person name="Zimmerman L.B."/>
            <person name="Zorn A.M."/>
            <person name="Grainger R."/>
            <person name="Grammer T."/>
            <person name="Khokha M.K."/>
            <person name="Richardson P.M."/>
            <person name="Rokhsar D.S."/>
        </authorList>
    </citation>
    <scope>NUCLEOTIDE SEQUENCE [LARGE SCALE GENOMIC DNA]</scope>
    <source>
        <strain evidence="7">Nigerian</strain>
    </source>
</reference>
<proteinExistence type="predicted"/>
<dbReference type="RefSeq" id="XP_017948017.1">
    <property type="nucleotide sequence ID" value="XM_018092528.2"/>
</dbReference>
<gene>
    <name evidence="7 9 10" type="primary">LOC100487836</name>
</gene>
<keyword evidence="5" id="KW-1133">Transmembrane helix</keyword>
<keyword evidence="5" id="KW-0472">Membrane</keyword>
<dbReference type="AlphaFoldDB" id="A0A803J6K1"/>
<dbReference type="OrthoDB" id="8950604at2759"/>
<reference evidence="7" key="2">
    <citation type="submission" date="2021-03" db="UniProtKB">
        <authorList>
            <consortium name="Ensembl"/>
        </authorList>
    </citation>
    <scope>IDENTIFICATION</scope>
</reference>
<dbReference type="AGR" id="Xenbase:XB-GENE-29078939"/>
<dbReference type="InterPro" id="IPR016187">
    <property type="entry name" value="CTDL_fold"/>
</dbReference>
<keyword evidence="5" id="KW-0812">Transmembrane</keyword>